<dbReference type="EMBL" id="NDHI03003303">
    <property type="protein sequence ID" value="PNJ86304.1"/>
    <property type="molecule type" value="Genomic_DNA"/>
</dbReference>
<comment type="caution">
    <text evidence="2">The sequence shown here is derived from an EMBL/GenBank/DDBJ whole genome shotgun (WGS) entry which is preliminary data.</text>
</comment>
<protein>
    <submittedName>
        <fullName evidence="2">NRG3 isoform 5</fullName>
    </submittedName>
</protein>
<name>A0A2J8XW99_PONAB</name>
<dbReference type="AlphaFoldDB" id="A0A2J8XW99"/>
<accession>A0A2J8XW99</accession>
<feature type="region of interest" description="Disordered" evidence="1">
    <location>
        <begin position="47"/>
        <end position="76"/>
    </location>
</feature>
<reference evidence="2" key="1">
    <citation type="submission" date="2017-12" db="EMBL/GenBank/DDBJ databases">
        <title>High-resolution comparative analysis of great ape genomes.</title>
        <authorList>
            <person name="Pollen A."/>
            <person name="Hastie A."/>
            <person name="Hormozdiari F."/>
            <person name="Dougherty M."/>
            <person name="Liu R."/>
            <person name="Chaisson M."/>
            <person name="Hoppe E."/>
            <person name="Hill C."/>
            <person name="Pang A."/>
            <person name="Hillier L."/>
            <person name="Baker C."/>
            <person name="Armstrong J."/>
            <person name="Shendure J."/>
            <person name="Paten B."/>
            <person name="Wilson R."/>
            <person name="Chao H."/>
            <person name="Schneider V."/>
            <person name="Ventura M."/>
            <person name="Kronenberg Z."/>
            <person name="Murali S."/>
            <person name="Gordon D."/>
            <person name="Cantsilieris S."/>
            <person name="Munson K."/>
            <person name="Nelson B."/>
            <person name="Raja A."/>
            <person name="Underwood J."/>
            <person name="Diekhans M."/>
            <person name="Fiddes I."/>
            <person name="Haussler D."/>
            <person name="Eichler E."/>
        </authorList>
    </citation>
    <scope>NUCLEOTIDE SEQUENCE [LARGE SCALE GENOMIC DNA]</scope>
    <source>
        <strain evidence="2">Susie</strain>
    </source>
</reference>
<gene>
    <name evidence="2" type="ORF">CR201_G0036525</name>
</gene>
<proteinExistence type="predicted"/>
<evidence type="ECO:0000256" key="1">
    <source>
        <dbReference type="SAM" id="MobiDB-lite"/>
    </source>
</evidence>
<sequence>MECGIPPTLVCVGRGGGLHMVGVLHVLSQLISLCTIPEVFKEKPKIQRHIPQSDPSTSNPAETRTLHTVSMMASAL</sequence>
<organism evidence="2">
    <name type="scientific">Pongo abelii</name>
    <name type="common">Sumatran orangutan</name>
    <name type="synonym">Pongo pygmaeus abelii</name>
    <dbReference type="NCBI Taxonomy" id="9601"/>
    <lineage>
        <taxon>Eukaryota</taxon>
        <taxon>Metazoa</taxon>
        <taxon>Chordata</taxon>
        <taxon>Craniata</taxon>
        <taxon>Vertebrata</taxon>
        <taxon>Euteleostomi</taxon>
        <taxon>Mammalia</taxon>
        <taxon>Eutheria</taxon>
        <taxon>Euarchontoglires</taxon>
        <taxon>Primates</taxon>
        <taxon>Haplorrhini</taxon>
        <taxon>Catarrhini</taxon>
        <taxon>Hominidae</taxon>
        <taxon>Pongo</taxon>
    </lineage>
</organism>
<evidence type="ECO:0000313" key="2">
    <source>
        <dbReference type="EMBL" id="PNJ86304.1"/>
    </source>
</evidence>
<feature type="compositionally biased region" description="Polar residues" evidence="1">
    <location>
        <begin position="53"/>
        <end position="68"/>
    </location>
</feature>